<dbReference type="InterPro" id="IPR004839">
    <property type="entry name" value="Aminotransferase_I/II_large"/>
</dbReference>
<evidence type="ECO:0000313" key="3">
    <source>
        <dbReference type="Proteomes" id="UP000794436"/>
    </source>
</evidence>
<dbReference type="Pfam" id="PF00155">
    <property type="entry name" value="Aminotran_1_2"/>
    <property type="match status" value="1"/>
</dbReference>
<gene>
    <name evidence="2" type="ORF">Poli38472_005574</name>
</gene>
<dbReference type="Gene3D" id="3.90.1150.10">
    <property type="entry name" value="Aspartate Aminotransferase, domain 1"/>
    <property type="match status" value="1"/>
</dbReference>
<dbReference type="Gene3D" id="3.40.640.10">
    <property type="entry name" value="Type I PLP-dependent aspartate aminotransferase-like (Major domain)"/>
    <property type="match status" value="1"/>
</dbReference>
<dbReference type="InterPro" id="IPR015424">
    <property type="entry name" value="PyrdxlP-dep_Trfase"/>
</dbReference>
<organism evidence="2 3">
    <name type="scientific">Pythium oligandrum</name>
    <name type="common">Mycoparasitic fungus</name>
    <dbReference type="NCBI Taxonomy" id="41045"/>
    <lineage>
        <taxon>Eukaryota</taxon>
        <taxon>Sar</taxon>
        <taxon>Stramenopiles</taxon>
        <taxon>Oomycota</taxon>
        <taxon>Peronosporomycetes</taxon>
        <taxon>Pythiales</taxon>
        <taxon>Pythiaceae</taxon>
        <taxon>Pythium</taxon>
    </lineage>
</organism>
<dbReference type="CDD" id="cd00609">
    <property type="entry name" value="AAT_like"/>
    <property type="match status" value="1"/>
</dbReference>
<dbReference type="EMBL" id="SPLM01000073">
    <property type="protein sequence ID" value="TMW62956.1"/>
    <property type="molecule type" value="Genomic_DNA"/>
</dbReference>
<evidence type="ECO:0000313" key="2">
    <source>
        <dbReference type="EMBL" id="TMW62956.1"/>
    </source>
</evidence>
<protein>
    <recommendedName>
        <fullName evidence="1">Aminotransferase class I/classII large domain-containing protein</fullName>
    </recommendedName>
</protein>
<comment type="caution">
    <text evidence="2">The sequence shown here is derived from an EMBL/GenBank/DDBJ whole genome shotgun (WGS) entry which is preliminary data.</text>
</comment>
<feature type="domain" description="Aminotransferase class I/classII large" evidence="1">
    <location>
        <begin position="18"/>
        <end position="377"/>
    </location>
</feature>
<dbReference type="OrthoDB" id="691673at2759"/>
<sequence>MSISVQDSPYAQTHTTVDVINFGLGQPSKALLPLELFEQAAQQRFGPRQDRAMLQYGAGKGYSGFRSVLAGFLSEAYGYPVESSGLMVTAGNSQAISHAAIAFAGDRKRAFVEEPTYFLAFDIFRELGMSLESIPVGAHGLNLDALEDRLRSEDVPSFLYTVPFHHNPTGAVLSSDRCEHLVQLAQQYDFRIISDEPYNLLSHTGENHRSLASYDTSGRVVSLGSFSKILAPGLRLGWMESSTETIDQLASCGVIRSGGGQNPMTAALVHTIVEQGKLQLHIDRLKQTFESRKLVMCNALHEHCKDAVFTEPDGGYFVWIKLPVDMSAVALLEESSKNHGVAFTPGSRCSLNSDARESASEFIRLSFAFYDEDEIHEGGETTAVNTTRLDTLHEDSTKLETSFRSALKGEFAAINAKIDSMHECTTDRDASLLSLLNDMKDEMLAMKNEISGVKIEMLGMKSEMSGVRNEMAGLHVEYRRFDARVHNWQAACHNIKAYREGRTTMSFAPFKKVNPGIGRPLPGYIPSADELCVPEVSVGDEVPKSMFPTSPLDAARWTPMEINRLAMILNDDLGIFSEEHADILLWRQRLFQFVAHD</sequence>
<dbReference type="PANTHER" id="PTHR42858">
    <property type="entry name" value="AMINOTRANSFERASE"/>
    <property type="match status" value="1"/>
</dbReference>
<dbReference type="PANTHER" id="PTHR42858:SF1">
    <property type="entry name" value="LD15494P"/>
    <property type="match status" value="1"/>
</dbReference>
<dbReference type="InterPro" id="IPR015422">
    <property type="entry name" value="PyrdxlP-dep_Trfase_small"/>
</dbReference>
<dbReference type="Proteomes" id="UP000794436">
    <property type="component" value="Unassembled WGS sequence"/>
</dbReference>
<proteinExistence type="predicted"/>
<accession>A0A8K1FHP2</accession>
<evidence type="ECO:0000259" key="1">
    <source>
        <dbReference type="Pfam" id="PF00155"/>
    </source>
</evidence>
<dbReference type="AlphaFoldDB" id="A0A8K1FHP2"/>
<dbReference type="SUPFAM" id="SSF53383">
    <property type="entry name" value="PLP-dependent transferases"/>
    <property type="match status" value="1"/>
</dbReference>
<name>A0A8K1FHP2_PYTOL</name>
<dbReference type="GO" id="GO:0030170">
    <property type="term" value="F:pyridoxal phosphate binding"/>
    <property type="evidence" value="ECO:0007669"/>
    <property type="project" value="InterPro"/>
</dbReference>
<dbReference type="Gene3D" id="1.20.58.130">
    <property type="match status" value="1"/>
</dbReference>
<dbReference type="GO" id="GO:0047536">
    <property type="term" value="F:2-aminoadipate transaminase activity"/>
    <property type="evidence" value="ECO:0007669"/>
    <property type="project" value="TreeGrafter"/>
</dbReference>
<reference evidence="2" key="1">
    <citation type="submission" date="2019-03" db="EMBL/GenBank/DDBJ databases">
        <title>Long read genome sequence of the mycoparasitic Pythium oligandrum ATCC 38472 isolated from sugarbeet rhizosphere.</title>
        <authorList>
            <person name="Gaulin E."/>
        </authorList>
    </citation>
    <scope>NUCLEOTIDE SEQUENCE</scope>
    <source>
        <strain evidence="2">ATCC 38472_TT</strain>
    </source>
</reference>
<dbReference type="InterPro" id="IPR015421">
    <property type="entry name" value="PyrdxlP-dep_Trfase_major"/>
</dbReference>
<keyword evidence="3" id="KW-1185">Reference proteome</keyword>